<dbReference type="AlphaFoldDB" id="A0A1E4TGC5"/>
<keyword evidence="4" id="KW-0677">Repeat</keyword>
<evidence type="ECO:0000259" key="9">
    <source>
        <dbReference type="Pfam" id="PF21505"/>
    </source>
</evidence>
<protein>
    <recommendedName>
        <fullName evidence="3 6">26S proteasome regulatory subunit RPN2</fullName>
    </recommendedName>
</protein>
<dbReference type="GO" id="GO:0008540">
    <property type="term" value="C:proteasome regulatory particle, base subcomplex"/>
    <property type="evidence" value="ECO:0007669"/>
    <property type="project" value="UniProtKB-UniRule"/>
</dbReference>
<feature type="compositionally biased region" description="Basic and acidic residues" evidence="7">
    <location>
        <begin position="987"/>
        <end position="996"/>
    </location>
</feature>
<dbReference type="GO" id="GO:0031625">
    <property type="term" value="F:ubiquitin protein ligase binding"/>
    <property type="evidence" value="ECO:0007669"/>
    <property type="project" value="EnsemblFungi"/>
</dbReference>
<dbReference type="SUPFAM" id="SSF48371">
    <property type="entry name" value="ARM repeat"/>
    <property type="match status" value="1"/>
</dbReference>
<dbReference type="InterPro" id="IPR040623">
    <property type="entry name" value="RPN2_C"/>
</dbReference>
<feature type="domain" description="26S proteasome regulatory subunit RPN2 C-terminal" evidence="8">
    <location>
        <begin position="766"/>
        <end position="938"/>
    </location>
</feature>
<comment type="function">
    <text evidence="1 6">Acts as a regulatory subunit of the 26S proteasome which is involved in the ATP-dependent degradation of ubiquitinated proteins.</text>
</comment>
<evidence type="ECO:0000256" key="5">
    <source>
        <dbReference type="ARBA" id="ARBA00022942"/>
    </source>
</evidence>
<dbReference type="GO" id="GO:0042176">
    <property type="term" value="P:regulation of protein catabolic process"/>
    <property type="evidence" value="ECO:0007669"/>
    <property type="project" value="UniProtKB-UniRule"/>
</dbReference>
<comment type="similarity">
    <text evidence="2 6">Belongs to the proteasome subunit S1 family.</text>
</comment>
<evidence type="ECO:0000256" key="1">
    <source>
        <dbReference type="ARBA" id="ARBA00002187"/>
    </source>
</evidence>
<feature type="region of interest" description="Disordered" evidence="7">
    <location>
        <begin position="953"/>
        <end position="996"/>
    </location>
</feature>
<dbReference type="PIRSF" id="PIRSF015947">
    <property type="entry name" value="26S_Psome_Rpn2"/>
    <property type="match status" value="1"/>
</dbReference>
<evidence type="ECO:0000256" key="3">
    <source>
        <dbReference type="ARBA" id="ARBA00015684"/>
    </source>
</evidence>
<dbReference type="Pfam" id="PF13646">
    <property type="entry name" value="HEAT_2"/>
    <property type="match status" value="1"/>
</dbReference>
<evidence type="ECO:0000259" key="8">
    <source>
        <dbReference type="Pfam" id="PF18004"/>
    </source>
</evidence>
<dbReference type="InterPro" id="IPR011989">
    <property type="entry name" value="ARM-like"/>
</dbReference>
<dbReference type="Pfam" id="PF21505">
    <property type="entry name" value="RPN2_N"/>
    <property type="match status" value="1"/>
</dbReference>
<organism evidence="10 11">
    <name type="scientific">Tortispora caseinolytica NRRL Y-17796</name>
    <dbReference type="NCBI Taxonomy" id="767744"/>
    <lineage>
        <taxon>Eukaryota</taxon>
        <taxon>Fungi</taxon>
        <taxon>Dikarya</taxon>
        <taxon>Ascomycota</taxon>
        <taxon>Saccharomycotina</taxon>
        <taxon>Trigonopsidomycetes</taxon>
        <taxon>Trigonopsidales</taxon>
        <taxon>Trigonopsidaceae</taxon>
        <taxon>Tortispora</taxon>
    </lineage>
</organism>
<dbReference type="PANTHER" id="PTHR10943">
    <property type="entry name" value="26S PROTEASOME NON-ATPASE REGULATORY SUBUNIT"/>
    <property type="match status" value="1"/>
</dbReference>
<dbReference type="InterPro" id="IPR048570">
    <property type="entry name" value="PSMD1_RPN2_N"/>
</dbReference>
<dbReference type="Pfam" id="PF18004">
    <property type="entry name" value="RPN2_C"/>
    <property type="match status" value="1"/>
</dbReference>
<dbReference type="InterPro" id="IPR016642">
    <property type="entry name" value="26S_Psome_Rpn2"/>
</dbReference>
<feature type="domain" description="26S proteasome non-ATPase regulatory subunit 1/RPN2 N-terminal" evidence="9">
    <location>
        <begin position="6"/>
        <end position="314"/>
    </location>
</feature>
<dbReference type="GO" id="GO:0043161">
    <property type="term" value="P:proteasome-mediated ubiquitin-dependent protein catabolic process"/>
    <property type="evidence" value="ECO:0007669"/>
    <property type="project" value="EnsemblFungi"/>
</dbReference>
<dbReference type="GO" id="GO:0034515">
    <property type="term" value="C:proteasome storage granule"/>
    <property type="evidence" value="ECO:0007669"/>
    <property type="project" value="EnsemblFungi"/>
</dbReference>
<sequence>MNDSVAASAIALLNEPDEVLQVHGLETLNAIVDQRWAELSDVVMRIEELYETPDFSARNLAALVASKVYYHLGDLDASVQYALHAGSYFDLNDKTEYTETTISKFIDHYITLSQKMIGKEGSGESAVSPEFLYIIDSLFDDCISKGNYTYAIGIAIESLRADIILRCLKLALNSKKPKESSKELSGSELVSYVYNAALTFIEHIEFRTSLLNQVLDLLLNHETPDYYMTAKILVHLNDSDRAEVVISDLLAGTDEDKYLAFQIAYDFVSSATQEFLKKLSDKIALNDSEVTQQIVHILSGEPSADLYATFLFNNDHTDPEILDKTLSVLDSRASIYHNAIALSAAFTGCGTAHSKFLDAHNDWINKTSNWSKFSVIAGLGVVHKGNLSSGRREISKFLPAGNGPTSDDNAYAKGGALYGLGMIYAGHGSQVIEYIRNFLRSGQVQESTEGEVIQNGACLGAGVAGMASKDDSLYDELRSVLFTDSAVSGGAAAIAMGLVMLGSGEEDQINEVIEYAKETKHEKIVHGISIGIALMMLGREEQADSLIDSLMGEHSSLRLGGILMIAMSYVGTGNNNAIKKLLHVAVSDSNDDVRRSAVMCVGFVLLKNPSAVPPMIELLAESYNPHVRYGAAMALGVACAGTGLEAALNILTNMAKDSVDFVRQAAFLALAMVSIEQNDHTLPQVKEIRETLESTISLKHEEALARFGATVAQGILDAGGRNVTISLINSQTGSVNIPAIVGMCVFSQFWNWYSLGHFLSLSFVPTAIVGVTMDGKVPKINFKSTADPEEFGYPPKVTTQEDKAPEKIITAVLSTTAKARARALKIEKEKSGMDVDDEAVESNHDEMEVESSAFETSSTQDGSNGKDAKSGEAKNDNSSAPKSDKVFEIKNMSRALEKQLKTIYFDESARFLPTRFDRSYSGIVVLKDTEPNAAVEYVQTIRHIHEEEEATLSALATQSESDNTPLRNHASSRTGQAEPEAPVPEPFEYHTDTEFE</sequence>
<dbReference type="PANTHER" id="PTHR10943:SF2">
    <property type="entry name" value="26S PROTEASOME NON-ATPASE REGULATORY SUBUNIT 1"/>
    <property type="match status" value="1"/>
</dbReference>
<dbReference type="GO" id="GO:0005634">
    <property type="term" value="C:nucleus"/>
    <property type="evidence" value="ECO:0007669"/>
    <property type="project" value="EnsemblFungi"/>
</dbReference>
<feature type="region of interest" description="Disordered" evidence="7">
    <location>
        <begin position="830"/>
        <end position="886"/>
    </location>
</feature>
<evidence type="ECO:0000313" key="11">
    <source>
        <dbReference type="Proteomes" id="UP000095023"/>
    </source>
</evidence>
<dbReference type="FunFam" id="1.25.10.10:FF:000017">
    <property type="entry name" value="26S proteasome non-ATPase regulatory subunit 1"/>
    <property type="match status" value="1"/>
</dbReference>
<proteinExistence type="inferred from homology"/>
<dbReference type="GO" id="GO:0004175">
    <property type="term" value="F:endopeptidase activity"/>
    <property type="evidence" value="ECO:0007669"/>
    <property type="project" value="EnsemblFungi"/>
</dbReference>
<accession>A0A1E4TGC5</accession>
<dbReference type="InterPro" id="IPR002015">
    <property type="entry name" value="Proteasome/cyclosome_rpt"/>
</dbReference>
<dbReference type="EMBL" id="KV453842">
    <property type="protein sequence ID" value="ODV90796.1"/>
    <property type="molecule type" value="Genomic_DNA"/>
</dbReference>
<dbReference type="GO" id="GO:0043248">
    <property type="term" value="P:proteasome assembly"/>
    <property type="evidence" value="ECO:0007669"/>
    <property type="project" value="EnsemblFungi"/>
</dbReference>
<evidence type="ECO:0000256" key="7">
    <source>
        <dbReference type="SAM" id="MobiDB-lite"/>
    </source>
</evidence>
<feature type="compositionally biased region" description="Polar residues" evidence="7">
    <location>
        <begin position="954"/>
        <end position="975"/>
    </location>
</feature>
<name>A0A1E4TGC5_9ASCO</name>
<feature type="compositionally biased region" description="Polar residues" evidence="7">
    <location>
        <begin position="853"/>
        <end position="863"/>
    </location>
</feature>
<reference evidence="11" key="1">
    <citation type="submission" date="2016-02" db="EMBL/GenBank/DDBJ databases">
        <title>Comparative genomics of biotechnologically important yeasts.</title>
        <authorList>
            <consortium name="DOE Joint Genome Institute"/>
            <person name="Riley R."/>
            <person name="Haridas S."/>
            <person name="Wolfe K.H."/>
            <person name="Lopes M.R."/>
            <person name="Hittinger C.T."/>
            <person name="Goker M."/>
            <person name="Salamov A."/>
            <person name="Wisecaver J."/>
            <person name="Long T.M."/>
            <person name="Aerts A.L."/>
            <person name="Barry K."/>
            <person name="Choi C."/>
            <person name="Clum A."/>
            <person name="Coughlan A.Y."/>
            <person name="Deshpande S."/>
            <person name="Douglass A.P."/>
            <person name="Hanson S.J."/>
            <person name="Klenk H.-P."/>
            <person name="Labutti K."/>
            <person name="Lapidus A."/>
            <person name="Lindquist E."/>
            <person name="Lipzen A."/>
            <person name="Meier-Kolthoff J.P."/>
            <person name="Ohm R.A."/>
            <person name="Otillar R.P."/>
            <person name="Pangilinan J."/>
            <person name="Peng Y."/>
            <person name="Rokas A."/>
            <person name="Rosa C.A."/>
            <person name="Scheuner C."/>
            <person name="Sibirny A.A."/>
            <person name="Slot J.C."/>
            <person name="Stielow J.B."/>
            <person name="Sun H."/>
            <person name="Kurtzman C.P."/>
            <person name="Blackwell M."/>
            <person name="Jeffries T.W."/>
            <person name="Grigoriev I.V."/>
        </authorList>
    </citation>
    <scope>NUCLEOTIDE SEQUENCE [LARGE SCALE GENOMIC DNA]</scope>
    <source>
        <strain evidence="11">NRRL Y-17796</strain>
    </source>
</reference>
<gene>
    <name evidence="10" type="ORF">CANCADRAFT_24554</name>
</gene>
<dbReference type="OrthoDB" id="261572at2759"/>
<evidence type="ECO:0000313" key="10">
    <source>
        <dbReference type="EMBL" id="ODV90796.1"/>
    </source>
</evidence>
<dbReference type="Pfam" id="PF01851">
    <property type="entry name" value="PC_rep"/>
    <property type="match status" value="1"/>
</dbReference>
<evidence type="ECO:0000256" key="2">
    <source>
        <dbReference type="ARBA" id="ARBA00006308"/>
    </source>
</evidence>
<dbReference type="InterPro" id="IPR016024">
    <property type="entry name" value="ARM-type_fold"/>
</dbReference>
<dbReference type="Gene3D" id="1.25.10.10">
    <property type="entry name" value="Leucine-rich Repeat Variant"/>
    <property type="match status" value="1"/>
</dbReference>
<evidence type="ECO:0000256" key="4">
    <source>
        <dbReference type="ARBA" id="ARBA00022737"/>
    </source>
</evidence>
<dbReference type="Proteomes" id="UP000095023">
    <property type="component" value="Unassembled WGS sequence"/>
</dbReference>
<evidence type="ECO:0000256" key="6">
    <source>
        <dbReference type="PIRNR" id="PIRNR015947"/>
    </source>
</evidence>
<dbReference type="GO" id="GO:0030234">
    <property type="term" value="F:enzyme regulator activity"/>
    <property type="evidence" value="ECO:0007669"/>
    <property type="project" value="UniProtKB-UniRule"/>
</dbReference>
<keyword evidence="5 6" id="KW-0647">Proteasome</keyword>
<keyword evidence="11" id="KW-1185">Reference proteome</keyword>
<feature type="compositionally biased region" description="Basic and acidic residues" evidence="7">
    <location>
        <begin position="864"/>
        <end position="875"/>
    </location>
</feature>